<dbReference type="Proteomes" id="UP000028569">
    <property type="component" value="Chromosome"/>
</dbReference>
<comment type="function">
    <text evidence="5">Catalyzes the hydrolysis of a non-reducing terminal alpha-L-arabinopyranosidic linkage in ginsenoside Rb2 (alpha-L-arabinopyranosyl-(1-&gt;6)-alpha-D-glucopyranosyl) to release alpha-D-glucopyranosyl (Rd). It is not able to hydrolyze alpha-L-arabinofuranosyl-(1-&gt;6)-alpha-D-glucopyranosyl (Rc).</text>
</comment>
<dbReference type="InterPro" id="IPR048100">
    <property type="entry name" value="Alph_arabinopyran"/>
</dbReference>
<dbReference type="InterPro" id="IPR019800">
    <property type="entry name" value="Glyco_hydro_3_AS"/>
</dbReference>
<dbReference type="PANTHER" id="PTHR42715:SF10">
    <property type="entry name" value="BETA-GLUCOSIDASE"/>
    <property type="match status" value="1"/>
</dbReference>
<dbReference type="InterPro" id="IPR017853">
    <property type="entry name" value="GH"/>
</dbReference>
<dbReference type="HOGENOM" id="CLU_004542_4_1_11"/>
<dbReference type="Gene3D" id="3.40.50.1700">
    <property type="entry name" value="Glycoside hydrolase family 3 C-terminal domain"/>
    <property type="match status" value="1"/>
</dbReference>
<evidence type="ECO:0000313" key="10">
    <source>
        <dbReference type="Proteomes" id="UP000028569"/>
    </source>
</evidence>
<dbReference type="InterPro" id="IPR026891">
    <property type="entry name" value="Fn3-like"/>
</dbReference>
<accession>A0A087VUW4</accession>
<evidence type="ECO:0000256" key="1">
    <source>
        <dbReference type="ARBA" id="ARBA00005336"/>
    </source>
</evidence>
<dbReference type="InterPro" id="IPR036881">
    <property type="entry name" value="Glyco_hydro_3_C_sf"/>
</dbReference>
<evidence type="ECO:0000256" key="3">
    <source>
        <dbReference type="ARBA" id="ARBA00022801"/>
    </source>
</evidence>
<keyword evidence="4" id="KW-0119">Carbohydrate metabolism</keyword>
<dbReference type="InterPro" id="IPR036962">
    <property type="entry name" value="Glyco_hydro_3_N_sf"/>
</dbReference>
<gene>
    <name evidence="9" type="ORF">BINDI_0845</name>
</gene>
<comment type="subunit">
    <text evidence="2">Homotetramer.</text>
</comment>
<organism evidence="9 10">
    <name type="scientific">Bifidobacterium [indicum] DSM 20214 = LMG 11587</name>
    <dbReference type="NCBI Taxonomy" id="1341694"/>
    <lineage>
        <taxon>Bacteria</taxon>
        <taxon>Bacillati</taxon>
        <taxon>Actinomycetota</taxon>
        <taxon>Actinomycetes</taxon>
        <taxon>Bifidobacteriales</taxon>
        <taxon>Bifidobacteriaceae</taxon>
        <taxon>Bifidobacterium</taxon>
    </lineage>
</organism>
<dbReference type="SUPFAM" id="SSF52279">
    <property type="entry name" value="Beta-D-glucan exohydrolase, C-terminal domain"/>
    <property type="match status" value="1"/>
</dbReference>
<dbReference type="InterPro" id="IPR001764">
    <property type="entry name" value="Glyco_hydro_3_N"/>
</dbReference>
<dbReference type="SMART" id="SM01217">
    <property type="entry name" value="Fn3_like"/>
    <property type="match status" value="1"/>
</dbReference>
<dbReference type="PANTHER" id="PTHR42715">
    <property type="entry name" value="BETA-GLUCOSIDASE"/>
    <property type="match status" value="1"/>
</dbReference>
<evidence type="ECO:0000256" key="4">
    <source>
        <dbReference type="ARBA" id="ARBA00023277"/>
    </source>
</evidence>
<evidence type="ECO:0000313" key="9">
    <source>
        <dbReference type="EMBL" id="AIC92114.1"/>
    </source>
</evidence>
<dbReference type="InterPro" id="IPR013783">
    <property type="entry name" value="Ig-like_fold"/>
</dbReference>
<dbReference type="OrthoDB" id="3187421at2"/>
<dbReference type="Gene3D" id="3.20.20.300">
    <property type="entry name" value="Glycoside hydrolase, family 3, N-terminal domain"/>
    <property type="match status" value="1"/>
</dbReference>
<dbReference type="RefSeq" id="WP_033490362.1">
    <property type="nucleotide sequence ID" value="NZ_CP006018.1"/>
</dbReference>
<dbReference type="KEGG" id="bii:BINDI_0845"/>
<dbReference type="Pfam" id="PF14310">
    <property type="entry name" value="Fn3-like"/>
    <property type="match status" value="1"/>
</dbReference>
<sequence length="751" mass="81258">MTTDKHLQAKDLDIEKEASLTSGSDAWHLQGVPDQGYPEYMITDGPYGLRKATGSDVYGSVPATCFPPTAGLASSWNPDLTYQVGQAMGEECIQEEVAVILGPGINIKRSPLGGRNFEYYSEDPVLAGHQAAGLVDGVQSKGVGTSLKHFAANNQETDRLRVSSDIDERTLREIYLPAFEYVVKHAKPWTIMCAYNKLNGVYGSENRWLLTDVLRGEWGYQGLVMSDWGAVHDRAAALRAGLNLEMPPSASDHEVVEAVRAGNLDKDQLDRMAQGVLDLIEKAKPAMSQKGYRYDVEAHDQVARQAAQESIVMLKNEDGVLPLAPGEKVALIGEFARTPRYQGGGSSHITPTKVTTALDSFKETGMDVDFVPGFTLDEAPQDQSLTDQAVKAAADADKVVLFLGLPEDAESEGFDRTDIDLPTKQLDLLRAVSQVNDQVVVVLSNGSVVSVVDWLPQAKAVLESWLLGQAGGQAVVDILTGGANPSGRLPETIPVRLEDNPSITSFPGEEGHSRYGEGIYVGYRYYDTFNKPVAFPFGFGLSYSTFEISNVRVEKTGPNAVRVDLTVTNTSGIDGAETVQVYVAPCASKVGRPSHELKSFAKVFLKAGESQEISLDLDERDFAYWSTAMNEWHVEAGTYGIEVGTSSRDLVSKLDVDLDGDGLFVRLNSNSTMEEWREDQVGGPIMKSHVEGGKVPLPNDPNTAKLFDSMPLASVITLSGGDGNSVVADMITDYQKAIEQQGLTGASRGSE</sequence>
<evidence type="ECO:0000256" key="7">
    <source>
        <dbReference type="RuleBase" id="RU361161"/>
    </source>
</evidence>
<keyword evidence="10" id="KW-1185">Reference proteome</keyword>
<feature type="domain" description="Fibronectin type III-like" evidence="8">
    <location>
        <begin position="577"/>
        <end position="647"/>
    </location>
</feature>
<evidence type="ECO:0000256" key="2">
    <source>
        <dbReference type="ARBA" id="ARBA00011881"/>
    </source>
</evidence>
<dbReference type="SUPFAM" id="SSF51445">
    <property type="entry name" value="(Trans)glycosidases"/>
    <property type="match status" value="1"/>
</dbReference>
<dbReference type="Gene3D" id="2.60.40.10">
    <property type="entry name" value="Immunoglobulins"/>
    <property type="match status" value="1"/>
</dbReference>
<protein>
    <recommendedName>
        <fullName evidence="6">Exo-alpha-(1-&gt;6)-L-arabinopyranosidase</fullName>
    </recommendedName>
</protein>
<reference evidence="9 10" key="1">
    <citation type="journal article" date="2014" name="Appl. Environ. Microbiol.">
        <title>Genomic encyclopedia of type strains of the genus Bifidobacterium.</title>
        <authorList>
            <person name="Milani C."/>
            <person name="Lugli G.A."/>
            <person name="Duranti S."/>
            <person name="Turroni F."/>
            <person name="Bottacini F."/>
            <person name="Mangifesta M."/>
            <person name="Sanchez B."/>
            <person name="Viappiani A."/>
            <person name="Mancabelli L."/>
            <person name="Taminiau B."/>
            <person name="Delcenserie V."/>
            <person name="Barrangou R."/>
            <person name="Margolles A."/>
            <person name="van Sinderen D."/>
            <person name="Ventura M."/>
        </authorList>
    </citation>
    <scope>NUCLEOTIDE SEQUENCE [LARGE SCALE GENOMIC DNA]</scope>
    <source>
        <strain evidence="9 10">LMG 11587</strain>
    </source>
</reference>
<dbReference type="Pfam" id="PF01915">
    <property type="entry name" value="Glyco_hydro_3_C"/>
    <property type="match status" value="1"/>
</dbReference>
<proteinExistence type="inferred from homology"/>
<name>A0A087VUW4_9BIFI</name>
<keyword evidence="3 7" id="KW-0378">Hydrolase</keyword>
<keyword evidence="7 9" id="KW-0326">Glycosidase</keyword>
<dbReference type="NCBIfam" id="NF041610">
    <property type="entry name" value="alph_arabinopyran"/>
    <property type="match status" value="1"/>
</dbReference>
<comment type="similarity">
    <text evidence="1 7">Belongs to the glycosyl hydrolase 3 family.</text>
</comment>
<dbReference type="EMBL" id="CP006018">
    <property type="protein sequence ID" value="AIC92114.1"/>
    <property type="molecule type" value="Genomic_DNA"/>
</dbReference>
<dbReference type="Pfam" id="PF00933">
    <property type="entry name" value="Glyco_hydro_3"/>
    <property type="match status" value="1"/>
</dbReference>
<evidence type="ECO:0000259" key="8">
    <source>
        <dbReference type="SMART" id="SM01217"/>
    </source>
</evidence>
<dbReference type="FunFam" id="2.60.40.10:FF:000495">
    <property type="entry name" value="Periplasmic beta-glucosidase"/>
    <property type="match status" value="1"/>
</dbReference>
<dbReference type="PRINTS" id="PR00133">
    <property type="entry name" value="GLHYDRLASE3"/>
</dbReference>
<dbReference type="AlphaFoldDB" id="A0A087VUW4"/>
<dbReference type="GO" id="GO:0008422">
    <property type="term" value="F:beta-glucosidase activity"/>
    <property type="evidence" value="ECO:0007669"/>
    <property type="project" value="UniProtKB-ARBA"/>
</dbReference>
<dbReference type="PROSITE" id="PS00775">
    <property type="entry name" value="GLYCOSYL_HYDROL_F3"/>
    <property type="match status" value="1"/>
</dbReference>
<dbReference type="GO" id="GO:0005975">
    <property type="term" value="P:carbohydrate metabolic process"/>
    <property type="evidence" value="ECO:0007669"/>
    <property type="project" value="InterPro"/>
</dbReference>
<evidence type="ECO:0000256" key="5">
    <source>
        <dbReference type="ARBA" id="ARBA00058905"/>
    </source>
</evidence>
<dbReference type="InterPro" id="IPR002772">
    <property type="entry name" value="Glyco_hydro_3_C"/>
</dbReference>
<dbReference type="InterPro" id="IPR050288">
    <property type="entry name" value="Cellulose_deg_GH3"/>
</dbReference>
<evidence type="ECO:0000256" key="6">
    <source>
        <dbReference type="ARBA" id="ARBA00074219"/>
    </source>
</evidence>